<keyword evidence="3" id="KW-0233">DNA recombination</keyword>
<evidence type="ECO:0000313" key="6">
    <source>
        <dbReference type="Proteomes" id="UP001432027"/>
    </source>
</evidence>
<dbReference type="GO" id="GO:0006313">
    <property type="term" value="P:DNA transposition"/>
    <property type="evidence" value="ECO:0007669"/>
    <property type="project" value="InterPro"/>
</dbReference>
<dbReference type="EMBL" id="BTSX01000002">
    <property type="protein sequence ID" value="GMS85473.1"/>
    <property type="molecule type" value="Genomic_DNA"/>
</dbReference>
<evidence type="ECO:0000313" key="4">
    <source>
        <dbReference type="EMBL" id="GMS85473.1"/>
    </source>
</evidence>
<dbReference type="GO" id="GO:0004803">
    <property type="term" value="F:transposase activity"/>
    <property type="evidence" value="ECO:0007669"/>
    <property type="project" value="InterPro"/>
</dbReference>
<sequence>MAALLPTKAASEYTLLFESMLSIFSDLNFSLRGVRIVSDWETGIIRAIRTALPMAAHQGCAFHALKCINHKISTVGLNSFAKSYPVVRVWFNRIRASIFLPRMYIDQIGLLAVPVTNIHPALTASHNFLEYFRSEWMAHPEEMFCKFMVDRHRTTNLVESWHRGLLPSFHGHHPPLMELVNYLMKTELDDNISMKHYFASGEIFELSEEDQERSIETLSPMTEFFSLVEEKDPTNAEILSYLDTMTKFCHEKLN</sequence>
<dbReference type="InterPro" id="IPR001207">
    <property type="entry name" value="Transposase_mutator"/>
</dbReference>
<evidence type="ECO:0000313" key="5">
    <source>
        <dbReference type="EMBL" id="GMS85474.1"/>
    </source>
</evidence>
<evidence type="ECO:0000256" key="2">
    <source>
        <dbReference type="ARBA" id="ARBA00023125"/>
    </source>
</evidence>
<comment type="caution">
    <text evidence="4">The sequence shown here is derived from an EMBL/GenBank/DDBJ whole genome shotgun (WGS) entry which is preliminary data.</text>
</comment>
<name>A0AAV5SQQ2_9BILA</name>
<keyword evidence="6" id="KW-1185">Reference proteome</keyword>
<dbReference type="Proteomes" id="UP001432027">
    <property type="component" value="Unassembled WGS sequence"/>
</dbReference>
<proteinExistence type="predicted"/>
<evidence type="ECO:0008006" key="7">
    <source>
        <dbReference type="Google" id="ProtNLM"/>
    </source>
</evidence>
<keyword evidence="1" id="KW-0815">Transposition</keyword>
<accession>A0AAV5SQQ2</accession>
<gene>
    <name evidence="4" type="ORF">PENTCL1PPCAC_7648</name>
    <name evidence="5" type="ORF">PENTCL1PPCAC_7649</name>
</gene>
<evidence type="ECO:0000256" key="1">
    <source>
        <dbReference type="ARBA" id="ARBA00022578"/>
    </source>
</evidence>
<dbReference type="EMBL" id="BTSX01000002">
    <property type="protein sequence ID" value="GMS85474.1"/>
    <property type="molecule type" value="Genomic_DNA"/>
</dbReference>
<dbReference type="AlphaFoldDB" id="A0AAV5SQQ2"/>
<dbReference type="GO" id="GO:0003677">
    <property type="term" value="F:DNA binding"/>
    <property type="evidence" value="ECO:0007669"/>
    <property type="project" value="UniProtKB-KW"/>
</dbReference>
<evidence type="ECO:0000256" key="3">
    <source>
        <dbReference type="ARBA" id="ARBA00023172"/>
    </source>
</evidence>
<dbReference type="PROSITE" id="PS01007">
    <property type="entry name" value="TRANSPOSASE_MUTATOR"/>
    <property type="match status" value="1"/>
</dbReference>
<protein>
    <recommendedName>
        <fullName evidence="7">MULE transposase domain-containing protein</fullName>
    </recommendedName>
</protein>
<keyword evidence="2" id="KW-0238">DNA-binding</keyword>
<organism evidence="4 6">
    <name type="scientific">Pristionchus entomophagus</name>
    <dbReference type="NCBI Taxonomy" id="358040"/>
    <lineage>
        <taxon>Eukaryota</taxon>
        <taxon>Metazoa</taxon>
        <taxon>Ecdysozoa</taxon>
        <taxon>Nematoda</taxon>
        <taxon>Chromadorea</taxon>
        <taxon>Rhabditida</taxon>
        <taxon>Rhabditina</taxon>
        <taxon>Diplogasteromorpha</taxon>
        <taxon>Diplogasteroidea</taxon>
        <taxon>Neodiplogasteridae</taxon>
        <taxon>Pristionchus</taxon>
    </lineage>
</organism>
<reference evidence="4" key="1">
    <citation type="submission" date="2023-10" db="EMBL/GenBank/DDBJ databases">
        <title>Genome assembly of Pristionchus species.</title>
        <authorList>
            <person name="Yoshida K."/>
            <person name="Sommer R.J."/>
        </authorList>
    </citation>
    <scope>NUCLEOTIDE SEQUENCE</scope>
    <source>
        <strain evidence="4">RS0144</strain>
    </source>
</reference>